<dbReference type="Pfam" id="PF04355">
    <property type="entry name" value="BamE"/>
    <property type="match status" value="1"/>
</dbReference>
<dbReference type="NCBIfam" id="NF008423">
    <property type="entry name" value="PRK11251.1"/>
    <property type="match status" value="1"/>
</dbReference>
<organism evidence="4 5">
    <name type="scientific">Pseudomonas benzenivorans</name>
    <dbReference type="NCBI Taxonomy" id="556533"/>
    <lineage>
        <taxon>Bacteria</taxon>
        <taxon>Pseudomonadati</taxon>
        <taxon>Pseudomonadota</taxon>
        <taxon>Gammaproteobacteria</taxon>
        <taxon>Pseudomonadales</taxon>
        <taxon>Pseudomonadaceae</taxon>
        <taxon>Pseudomonas</taxon>
    </lineage>
</organism>
<keyword evidence="2" id="KW-0472">Membrane</keyword>
<dbReference type="EMBL" id="CP073346">
    <property type="protein sequence ID" value="UTW09255.1"/>
    <property type="molecule type" value="Genomic_DNA"/>
</dbReference>
<keyword evidence="4" id="KW-0449">Lipoprotein</keyword>
<evidence type="ECO:0000313" key="4">
    <source>
        <dbReference type="EMBL" id="UTW09255.1"/>
    </source>
</evidence>
<dbReference type="InterPro" id="IPR037873">
    <property type="entry name" value="BamE-like"/>
</dbReference>
<reference evidence="4" key="1">
    <citation type="submission" date="2021-04" db="EMBL/GenBank/DDBJ databases">
        <title>Oceanospirillales bacteria with DddD are important DMSP degraders in coastal seawater.</title>
        <authorList>
            <person name="Liu J."/>
        </authorList>
    </citation>
    <scope>NUCLEOTIDE SEQUENCE</scope>
    <source>
        <strain evidence="4">D13-4</strain>
    </source>
</reference>
<dbReference type="InterPro" id="IPR007450">
    <property type="entry name" value="BamE_dom"/>
</dbReference>
<dbReference type="Proteomes" id="UP001059672">
    <property type="component" value="Chromosome"/>
</dbReference>
<accession>A0ABY5HA91</accession>
<gene>
    <name evidence="4" type="primary">osmE</name>
    <name evidence="4" type="ORF">KDW96_08140</name>
</gene>
<sequence length="124" mass="13073">MDTHTLGALLLVGTLSGCAGSLGTPAAYLAYREAPLVAKVDLDMSKQHVLEIGGPPSSEMQRTVRPGSCHDYTLTQDGRPQAYHVSFDAAGRVDGKGFTTCTQMEDNARARARARVPYGGGGGY</sequence>
<keyword evidence="1" id="KW-0732">Signal</keyword>
<proteinExistence type="predicted"/>
<evidence type="ECO:0000313" key="5">
    <source>
        <dbReference type="Proteomes" id="UP001059672"/>
    </source>
</evidence>
<dbReference type="RefSeq" id="WP_255839927.1">
    <property type="nucleotide sequence ID" value="NZ_CP073346.1"/>
</dbReference>
<evidence type="ECO:0000256" key="2">
    <source>
        <dbReference type="ARBA" id="ARBA00023136"/>
    </source>
</evidence>
<evidence type="ECO:0000259" key="3">
    <source>
        <dbReference type="Pfam" id="PF04355"/>
    </source>
</evidence>
<evidence type="ECO:0000256" key="1">
    <source>
        <dbReference type="ARBA" id="ARBA00022729"/>
    </source>
</evidence>
<dbReference type="Gene3D" id="3.30.1450.10">
    <property type="match status" value="1"/>
</dbReference>
<protein>
    <submittedName>
        <fullName evidence="4">Osmotically-inducible lipoprotein OsmE</fullName>
    </submittedName>
</protein>
<feature type="domain" description="Outer membrane protein assembly factor BamE" evidence="3">
    <location>
        <begin position="31"/>
        <end position="96"/>
    </location>
</feature>
<keyword evidence="5" id="KW-1185">Reference proteome</keyword>
<name>A0ABY5HA91_9PSED</name>